<protein>
    <submittedName>
        <fullName evidence="2">Uncharacterized protein AM30</fullName>
    </submittedName>
</protein>
<keyword evidence="3" id="KW-1185">Reference proteome</keyword>
<dbReference type="GO" id="GO:0019442">
    <property type="term" value="P:L-tryptophan catabolic process to acetyl-CoA"/>
    <property type="evidence" value="ECO:0007669"/>
    <property type="project" value="TreeGrafter"/>
</dbReference>
<dbReference type="Proteomes" id="UP000006671">
    <property type="component" value="Unassembled WGS sequence"/>
</dbReference>
<dbReference type="AlphaFoldDB" id="D2VVR1"/>
<dbReference type="InterPro" id="IPR004981">
    <property type="entry name" value="Trp_2_3_dOase"/>
</dbReference>
<gene>
    <name evidence="2" type="primary">AM30</name>
    <name evidence="2" type="ORF">NAEGRDRAFT_81411</name>
</gene>
<dbReference type="GO" id="GO:0020037">
    <property type="term" value="F:heme binding"/>
    <property type="evidence" value="ECO:0007669"/>
    <property type="project" value="InterPro"/>
</dbReference>
<dbReference type="STRING" id="5762.D2VVR1"/>
<feature type="region of interest" description="Disordered" evidence="1">
    <location>
        <begin position="352"/>
        <end position="378"/>
    </location>
</feature>
<accession>D2VVR1</accession>
<reference evidence="2 3" key="1">
    <citation type="journal article" date="2010" name="Cell">
        <title>The genome of Naegleria gruberi illuminates early eukaryotic versatility.</title>
        <authorList>
            <person name="Fritz-Laylin L.K."/>
            <person name="Prochnik S.E."/>
            <person name="Ginger M.L."/>
            <person name="Dacks J.B."/>
            <person name="Carpenter M.L."/>
            <person name="Field M.C."/>
            <person name="Kuo A."/>
            <person name="Paredez A."/>
            <person name="Chapman J."/>
            <person name="Pham J."/>
            <person name="Shu S."/>
            <person name="Neupane R."/>
            <person name="Cipriano M."/>
            <person name="Mancuso J."/>
            <person name="Tu H."/>
            <person name="Salamov A."/>
            <person name="Lindquist E."/>
            <person name="Shapiro H."/>
            <person name="Lucas S."/>
            <person name="Grigoriev I.V."/>
            <person name="Cande W.Z."/>
            <person name="Fulton C."/>
            <person name="Rokhsar D.S."/>
            <person name="Dawson S.C."/>
        </authorList>
    </citation>
    <scope>NUCLEOTIDE SEQUENCE [LARGE SCALE GENOMIC DNA]</scope>
    <source>
        <strain evidence="2 3">NEG-M</strain>
    </source>
</reference>
<dbReference type="Gene3D" id="1.20.58.480">
    <property type="match status" value="1"/>
</dbReference>
<dbReference type="GO" id="GO:0019441">
    <property type="term" value="P:L-tryptophan catabolic process to kynurenine"/>
    <property type="evidence" value="ECO:0007669"/>
    <property type="project" value="InterPro"/>
</dbReference>
<evidence type="ECO:0000313" key="2">
    <source>
        <dbReference type="EMBL" id="EFC39150.1"/>
    </source>
</evidence>
<dbReference type="eggNOG" id="KOG3906">
    <property type="taxonomic scope" value="Eukaryota"/>
</dbReference>
<feature type="region of interest" description="Disordered" evidence="1">
    <location>
        <begin position="1"/>
        <end position="58"/>
    </location>
</feature>
<proteinExistence type="predicted"/>
<dbReference type="VEuPathDB" id="AmoebaDB:NAEGRDRAFT_81411"/>
<dbReference type="RefSeq" id="XP_002671894.1">
    <property type="nucleotide sequence ID" value="XM_002671848.1"/>
</dbReference>
<name>D2VVR1_NAEGR</name>
<dbReference type="EMBL" id="GG738902">
    <property type="protein sequence ID" value="EFC39150.1"/>
    <property type="molecule type" value="Genomic_DNA"/>
</dbReference>
<dbReference type="GeneID" id="8858121"/>
<dbReference type="OrthoDB" id="447477at2759"/>
<dbReference type="OMA" id="FITIHQT"/>
<dbReference type="InParanoid" id="D2VVR1"/>
<dbReference type="GO" id="GO:0004833">
    <property type="term" value="F:L-tryptophan 2,3-dioxygenase activity"/>
    <property type="evidence" value="ECO:0007669"/>
    <property type="project" value="InterPro"/>
</dbReference>
<sequence>MDSHTHPITPPHFEETQPINGSSTTSSPPPSHPLSSNNSQIGQERSKSSSSSSDHSISYEELHGLHPLENAKKVIVTYNNYIMTDELLKLQNGDCKGGLNHHDEHLFIVVHQSFELWFKQILFELDSVQTVLRKVVNYATSHSNEDVDLTVEQTQILVHRLNRADQILRYTLGTFDILETMHPADFLEYRSVIGPASGFQSIQMRELEVMLGLRDCNRNMGSRNSFEEDLQHDLIGMKRLKQRQSEMSVRKLVYRWLEEVVYPKIPANQFIQIFLERKKDHLMFQKCRWFNPETEMQTIQEQIEREMKPAKQWIHIEDTETHIKGRQQFKFKKPSTRGCPFFAQQENVTTEEKCPVTGASSESNTPAAEEEEKPMKRSVNEKIERIKKRRTALLFIMSYRHHHMLWDYANLLDKLVALEEALLMWRTRHVRMVERMIGTRVGTGGSSGVDYLEQTLKYRVFLDLWESRSHFVQTTILPSVQYKTGENMFVFENKL</sequence>
<evidence type="ECO:0000313" key="3">
    <source>
        <dbReference type="Proteomes" id="UP000006671"/>
    </source>
</evidence>
<dbReference type="KEGG" id="ngr:NAEGRDRAFT_81411"/>
<dbReference type="Pfam" id="PF03301">
    <property type="entry name" value="Trp_dioxygenase"/>
    <property type="match status" value="2"/>
</dbReference>
<dbReference type="InterPro" id="IPR037217">
    <property type="entry name" value="Trp/Indoleamine_2_3_dOase-like"/>
</dbReference>
<evidence type="ECO:0000256" key="1">
    <source>
        <dbReference type="SAM" id="MobiDB-lite"/>
    </source>
</evidence>
<dbReference type="SUPFAM" id="SSF140959">
    <property type="entry name" value="Indolic compounds 2,3-dioxygenase-like"/>
    <property type="match status" value="1"/>
</dbReference>
<dbReference type="PANTHER" id="PTHR10138:SF0">
    <property type="entry name" value="TRYPTOPHAN 2,3-DIOXYGENASE"/>
    <property type="match status" value="1"/>
</dbReference>
<dbReference type="PANTHER" id="PTHR10138">
    <property type="entry name" value="TRYPTOPHAN 2,3-DIOXYGENASE"/>
    <property type="match status" value="1"/>
</dbReference>
<organism evidence="3">
    <name type="scientific">Naegleria gruberi</name>
    <name type="common">Amoeba</name>
    <dbReference type="NCBI Taxonomy" id="5762"/>
    <lineage>
        <taxon>Eukaryota</taxon>
        <taxon>Discoba</taxon>
        <taxon>Heterolobosea</taxon>
        <taxon>Tetramitia</taxon>
        <taxon>Eutetramitia</taxon>
        <taxon>Vahlkampfiidae</taxon>
        <taxon>Naegleria</taxon>
    </lineage>
</organism>
<dbReference type="GO" id="GO:0046872">
    <property type="term" value="F:metal ion binding"/>
    <property type="evidence" value="ECO:0007669"/>
    <property type="project" value="InterPro"/>
</dbReference>